<evidence type="ECO:0000313" key="1">
    <source>
        <dbReference type="EMBL" id="KKF38046.1"/>
    </source>
</evidence>
<evidence type="ECO:0000313" key="2">
    <source>
        <dbReference type="Proteomes" id="UP000033924"/>
    </source>
</evidence>
<dbReference type="STRING" id="65700.SY86_00465"/>
<protein>
    <recommendedName>
        <fullName evidence="3">Ead/Ea22-like family protein</fullName>
    </recommendedName>
</protein>
<dbReference type="PATRIC" id="fig|65700.7.peg.118"/>
<evidence type="ECO:0008006" key="3">
    <source>
        <dbReference type="Google" id="ProtNLM"/>
    </source>
</evidence>
<dbReference type="AlphaFoldDB" id="A0A0M2KM27"/>
<gene>
    <name evidence="1" type="ORF">SY86_00465</name>
</gene>
<reference evidence="1 2" key="1">
    <citation type="submission" date="2015-01" db="EMBL/GenBank/DDBJ databases">
        <title>Erwinia tracheiphila.</title>
        <authorList>
            <person name="Shapiro L.R."/>
        </authorList>
    </citation>
    <scope>NUCLEOTIDE SEQUENCE [LARGE SCALE GENOMIC DNA]</scope>
    <source>
        <strain evidence="1 2">BuffGH</strain>
    </source>
</reference>
<accession>A0A0M2KM27</accession>
<comment type="caution">
    <text evidence="1">The sequence shown here is derived from an EMBL/GenBank/DDBJ whole genome shotgun (WGS) entry which is preliminary data.</text>
</comment>
<dbReference type="Proteomes" id="UP000033924">
    <property type="component" value="Unassembled WGS sequence"/>
</dbReference>
<sequence>MTITAEDVIYGLGLHAQEKEGGSYHVNVDEARILLAYIDAQAVRIAELEARENRVTKLVFDSSKSWHLLADKWAKAEQELAALREHVNQSYKLNSPVIPDGLIVAVNHLLDVDGTRGCCSTIQCHDAREKVERLLAVASGA</sequence>
<dbReference type="RefSeq" id="WP_016191854.1">
    <property type="nucleotide sequence ID" value="NZ_CP089932.1"/>
</dbReference>
<proteinExistence type="predicted"/>
<name>A0A0M2KM27_9GAMM</name>
<keyword evidence="2" id="KW-1185">Reference proteome</keyword>
<dbReference type="EMBL" id="JXNU01000001">
    <property type="protein sequence ID" value="KKF38046.1"/>
    <property type="molecule type" value="Genomic_DNA"/>
</dbReference>
<organism evidence="1 2">
    <name type="scientific">Erwinia tracheiphila</name>
    <dbReference type="NCBI Taxonomy" id="65700"/>
    <lineage>
        <taxon>Bacteria</taxon>
        <taxon>Pseudomonadati</taxon>
        <taxon>Pseudomonadota</taxon>
        <taxon>Gammaproteobacteria</taxon>
        <taxon>Enterobacterales</taxon>
        <taxon>Erwiniaceae</taxon>
        <taxon>Erwinia</taxon>
    </lineage>
</organism>